<feature type="domain" description="Lon proteolytic" evidence="2">
    <location>
        <begin position="239"/>
        <end position="321"/>
    </location>
</feature>
<gene>
    <name evidence="3" type="ORF">GCM10011584_03540</name>
</gene>
<keyword evidence="1" id="KW-1133">Transmembrane helix</keyword>
<dbReference type="InterPro" id="IPR036034">
    <property type="entry name" value="PDZ_sf"/>
</dbReference>
<evidence type="ECO:0000313" key="3">
    <source>
        <dbReference type="EMBL" id="GGO84890.1"/>
    </source>
</evidence>
<dbReference type="Gene3D" id="2.30.42.10">
    <property type="match status" value="1"/>
</dbReference>
<dbReference type="InterPro" id="IPR008269">
    <property type="entry name" value="Lon_proteolytic"/>
</dbReference>
<dbReference type="PANTHER" id="PTHR10046">
    <property type="entry name" value="ATP DEPENDENT LON PROTEASE FAMILY MEMBER"/>
    <property type="match status" value="1"/>
</dbReference>
<dbReference type="InterPro" id="IPR014721">
    <property type="entry name" value="Ribsml_uS5_D2-typ_fold_subgr"/>
</dbReference>
<dbReference type="Pfam" id="PF05362">
    <property type="entry name" value="Lon_C"/>
    <property type="match status" value="1"/>
</dbReference>
<proteinExistence type="predicted"/>
<dbReference type="RefSeq" id="WP_188782264.1">
    <property type="nucleotide sequence ID" value="NZ_BMNI01000001.1"/>
</dbReference>
<reference evidence="4" key="1">
    <citation type="journal article" date="2019" name="Int. J. Syst. Evol. Microbiol.">
        <title>The Global Catalogue of Microorganisms (GCM) 10K type strain sequencing project: providing services to taxonomists for standard genome sequencing and annotation.</title>
        <authorList>
            <consortium name="The Broad Institute Genomics Platform"/>
            <consortium name="The Broad Institute Genome Sequencing Center for Infectious Disease"/>
            <person name="Wu L."/>
            <person name="Ma J."/>
        </authorList>
    </citation>
    <scope>NUCLEOTIDE SEQUENCE [LARGE SCALE GENOMIC DNA]</scope>
    <source>
        <strain evidence="4">CGMCC 4.7371</strain>
    </source>
</reference>
<sequence>MSDPTSAGVHDARLSRHTIATIIAAVLTVAGIVTVAVLPTSYVRFHPGTTVDLLSEDQGRERIQVHGHATYPDDGELRMTTIQLTPPGDGIPLSSALRGWMSEDDSVKPYADVYGKRDTAGSQEKQAAVQMSTSQDVAVAAALIHLGIKVPMVPVVGPIERGFPADGALVERDRYVKIGGQPIRRWSDVVRVISHATPGKALAFVVERDGKQLTVPVKPRRVGGRTVIGVQRAFDFKMPFEVDIHLPDGIGGPSAGLMFALSVADTLTPGSLTHGSRVAGTGEMLDPEGHVGPIGGIQQKIAGAREAGAELFLVPATNCDEAVLAHPGAMRLAAVSTLDDAEKVVSTYAADHRAKLPTCEEVLHDAAH</sequence>
<keyword evidence="4" id="KW-1185">Reference proteome</keyword>
<protein>
    <recommendedName>
        <fullName evidence="2">Lon proteolytic domain-containing protein</fullName>
    </recommendedName>
</protein>
<keyword evidence="1" id="KW-0812">Transmembrane</keyword>
<dbReference type="SUPFAM" id="SSF54211">
    <property type="entry name" value="Ribosomal protein S5 domain 2-like"/>
    <property type="match status" value="1"/>
</dbReference>
<dbReference type="InterPro" id="IPR027065">
    <property type="entry name" value="Lon_Prtase"/>
</dbReference>
<comment type="caution">
    <text evidence="3">The sequence shown here is derived from an EMBL/GenBank/DDBJ whole genome shotgun (WGS) entry which is preliminary data.</text>
</comment>
<evidence type="ECO:0000256" key="1">
    <source>
        <dbReference type="SAM" id="Phobius"/>
    </source>
</evidence>
<accession>A0ABQ2N694</accession>
<evidence type="ECO:0000313" key="4">
    <source>
        <dbReference type="Proteomes" id="UP000655410"/>
    </source>
</evidence>
<dbReference type="CDD" id="cd23081">
    <property type="entry name" value="cpPDZ_EcRseP-like"/>
    <property type="match status" value="1"/>
</dbReference>
<keyword evidence="1" id="KW-0472">Membrane</keyword>
<dbReference type="InterPro" id="IPR020568">
    <property type="entry name" value="Ribosomal_Su5_D2-typ_SF"/>
</dbReference>
<organism evidence="3 4">
    <name type="scientific">Nocardioides phosphati</name>
    <dbReference type="NCBI Taxonomy" id="1867775"/>
    <lineage>
        <taxon>Bacteria</taxon>
        <taxon>Bacillati</taxon>
        <taxon>Actinomycetota</taxon>
        <taxon>Actinomycetes</taxon>
        <taxon>Propionibacteriales</taxon>
        <taxon>Nocardioidaceae</taxon>
        <taxon>Nocardioides</taxon>
    </lineage>
</organism>
<dbReference type="Proteomes" id="UP000655410">
    <property type="component" value="Unassembled WGS sequence"/>
</dbReference>
<feature type="transmembrane region" description="Helical" evidence="1">
    <location>
        <begin position="19"/>
        <end position="38"/>
    </location>
</feature>
<name>A0ABQ2N694_9ACTN</name>
<dbReference type="Gene3D" id="3.30.230.10">
    <property type="match status" value="1"/>
</dbReference>
<dbReference type="EMBL" id="BMNI01000001">
    <property type="protein sequence ID" value="GGO84890.1"/>
    <property type="molecule type" value="Genomic_DNA"/>
</dbReference>
<evidence type="ECO:0000259" key="2">
    <source>
        <dbReference type="Pfam" id="PF05362"/>
    </source>
</evidence>
<dbReference type="SUPFAM" id="SSF50156">
    <property type="entry name" value="PDZ domain-like"/>
    <property type="match status" value="1"/>
</dbReference>